<dbReference type="PANTHER" id="PTHR31391:SF4">
    <property type="entry name" value="B3 DOMAIN-CONTAINING PROTEIN OS03G0184500"/>
    <property type="match status" value="1"/>
</dbReference>
<dbReference type="Gene3D" id="2.40.330.10">
    <property type="entry name" value="DNA-binding pseudobarrel domain"/>
    <property type="match status" value="2"/>
</dbReference>
<organism evidence="7 8">
    <name type="scientific">Solanum commersonii</name>
    <name type="common">Commerson's wild potato</name>
    <name type="synonym">Commerson's nightshade</name>
    <dbReference type="NCBI Taxonomy" id="4109"/>
    <lineage>
        <taxon>Eukaryota</taxon>
        <taxon>Viridiplantae</taxon>
        <taxon>Streptophyta</taxon>
        <taxon>Embryophyta</taxon>
        <taxon>Tracheophyta</taxon>
        <taxon>Spermatophyta</taxon>
        <taxon>Magnoliopsida</taxon>
        <taxon>eudicotyledons</taxon>
        <taxon>Gunneridae</taxon>
        <taxon>Pentapetalae</taxon>
        <taxon>asterids</taxon>
        <taxon>lamiids</taxon>
        <taxon>Solanales</taxon>
        <taxon>Solanaceae</taxon>
        <taxon>Solanoideae</taxon>
        <taxon>Solaneae</taxon>
        <taxon>Solanum</taxon>
    </lineage>
</organism>
<evidence type="ECO:0000313" key="7">
    <source>
        <dbReference type="EMBL" id="KAG5613254.1"/>
    </source>
</evidence>
<dbReference type="GO" id="GO:0003677">
    <property type="term" value="F:DNA binding"/>
    <property type="evidence" value="ECO:0007669"/>
    <property type="project" value="UniProtKB-KW"/>
</dbReference>
<keyword evidence="4" id="KW-0804">Transcription</keyword>
<comment type="subcellular location">
    <subcellularLocation>
        <location evidence="1">Nucleus</location>
    </subcellularLocation>
</comment>
<evidence type="ECO:0000256" key="5">
    <source>
        <dbReference type="ARBA" id="ARBA00023242"/>
    </source>
</evidence>
<accession>A0A9J5ZMA0</accession>
<name>A0A9J5ZMA0_SOLCO</name>
<dbReference type="Pfam" id="PF02362">
    <property type="entry name" value="B3"/>
    <property type="match status" value="2"/>
</dbReference>
<evidence type="ECO:0000256" key="2">
    <source>
        <dbReference type="ARBA" id="ARBA00023015"/>
    </source>
</evidence>
<evidence type="ECO:0000313" key="8">
    <source>
        <dbReference type="Proteomes" id="UP000824120"/>
    </source>
</evidence>
<keyword evidence="8" id="KW-1185">Reference proteome</keyword>
<feature type="domain" description="TF-B3" evidence="6">
    <location>
        <begin position="1"/>
        <end position="82"/>
    </location>
</feature>
<dbReference type="PROSITE" id="PS50863">
    <property type="entry name" value="B3"/>
    <property type="match status" value="1"/>
</dbReference>
<dbReference type="SUPFAM" id="SSF101936">
    <property type="entry name" value="DNA-binding pseudobarrel domain"/>
    <property type="match status" value="2"/>
</dbReference>
<dbReference type="SMART" id="SM01019">
    <property type="entry name" value="B3"/>
    <property type="match status" value="2"/>
</dbReference>
<dbReference type="InterPro" id="IPR003340">
    <property type="entry name" value="B3_DNA-bd"/>
</dbReference>
<protein>
    <recommendedName>
        <fullName evidence="6">TF-B3 domain-containing protein</fullName>
    </recommendedName>
</protein>
<evidence type="ECO:0000259" key="6">
    <source>
        <dbReference type="PROSITE" id="PS50863"/>
    </source>
</evidence>
<evidence type="ECO:0000256" key="1">
    <source>
        <dbReference type="ARBA" id="ARBA00004123"/>
    </source>
</evidence>
<proteinExistence type="predicted"/>
<dbReference type="InterPro" id="IPR015300">
    <property type="entry name" value="DNA-bd_pseudobarrel_sf"/>
</dbReference>
<dbReference type="InterPro" id="IPR044837">
    <property type="entry name" value="REM16-like"/>
</dbReference>
<keyword evidence="2" id="KW-0805">Transcription regulation</keyword>
<dbReference type="GO" id="GO:0005634">
    <property type="term" value="C:nucleus"/>
    <property type="evidence" value="ECO:0007669"/>
    <property type="project" value="UniProtKB-SubCell"/>
</dbReference>
<dbReference type="OrthoDB" id="1269956at2759"/>
<evidence type="ECO:0000256" key="3">
    <source>
        <dbReference type="ARBA" id="ARBA00023125"/>
    </source>
</evidence>
<dbReference type="CDD" id="cd10017">
    <property type="entry name" value="B3_DNA"/>
    <property type="match status" value="2"/>
</dbReference>
<evidence type="ECO:0000256" key="4">
    <source>
        <dbReference type="ARBA" id="ARBA00023163"/>
    </source>
</evidence>
<sequence>MKLQFIPQRIAKSLGNKLEAYVSLTGPSGSTWKVELTATGDTFFLKNWWKEFVDAHSLDENDLLVFKYTGASRFDVSVTKRSIAVNNDTTNGVSEAAAKKKSKHASIHHTLTVPSEWARRHLPRRSQPVILRYNETMCEATYSHTDYGGALTGNWKQFCNDTFLGPYDVCVFNLVSGETENQSWMSAYFVNS</sequence>
<comment type="caution">
    <text evidence="7">The sequence shown here is derived from an EMBL/GenBank/DDBJ whole genome shotgun (WGS) entry which is preliminary data.</text>
</comment>
<dbReference type="AlphaFoldDB" id="A0A9J5ZMA0"/>
<keyword evidence="5" id="KW-0539">Nucleus</keyword>
<dbReference type="EMBL" id="JACXVP010000004">
    <property type="protein sequence ID" value="KAG5613254.1"/>
    <property type="molecule type" value="Genomic_DNA"/>
</dbReference>
<dbReference type="Proteomes" id="UP000824120">
    <property type="component" value="Chromosome 4"/>
</dbReference>
<dbReference type="PANTHER" id="PTHR31391">
    <property type="entry name" value="B3 DOMAIN-CONTAINING PROTEIN OS11G0197600-RELATED"/>
    <property type="match status" value="1"/>
</dbReference>
<gene>
    <name evidence="7" type="ORF">H5410_024535</name>
</gene>
<reference evidence="7 8" key="1">
    <citation type="submission" date="2020-09" db="EMBL/GenBank/DDBJ databases">
        <title>De no assembly of potato wild relative species, Solanum commersonii.</title>
        <authorList>
            <person name="Cho K."/>
        </authorList>
    </citation>
    <scope>NUCLEOTIDE SEQUENCE [LARGE SCALE GENOMIC DNA]</scope>
    <source>
        <strain evidence="7">LZ3.2</strain>
        <tissue evidence="7">Leaf</tissue>
    </source>
</reference>
<keyword evidence="3" id="KW-0238">DNA-binding</keyword>